<sequence length="300" mass="34891">MSIRLADIKQFESLDLLARQLVEGFITGLHKSPYHGFSVEFAEHKLYNFGESTRHVDWKVYARTDRLYTKQFEEETNLRAQILLDVSNSMYYPKPGLDKIRFSVLCAASLAHLLTSQRDAVGLTTFSDEILYQSALKSTKTHLNQLLTQLSDLLSTPGKAATNVANVLHQIADKIHKRSLVILFSDMFQKSNDLDEIFGALQHLKHNKHEVLIFHVSDHKTELEFEFEDRPHRFIDLETNETIKLNPREIKDHYKQHMSQLYQDLKIRCGSYKIDLVEADISEPFEKILGAYLIKRKRMR</sequence>
<protein>
    <submittedName>
        <fullName evidence="2">DUF58 domain-containing protein</fullName>
    </submittedName>
</protein>
<dbReference type="InterPro" id="IPR002881">
    <property type="entry name" value="DUF58"/>
</dbReference>
<dbReference type="Proteomes" id="UP001610063">
    <property type="component" value="Unassembled WGS sequence"/>
</dbReference>
<dbReference type="Pfam" id="PF01882">
    <property type="entry name" value="DUF58"/>
    <property type="match status" value="1"/>
</dbReference>
<dbReference type="PANTHER" id="PTHR33608">
    <property type="entry name" value="BLL2464 PROTEIN"/>
    <property type="match status" value="1"/>
</dbReference>
<gene>
    <name evidence="2" type="ORF">ACHKAR_18870</name>
</gene>
<comment type="caution">
    <text evidence="2">The sequence shown here is derived from an EMBL/GenBank/DDBJ whole genome shotgun (WGS) entry which is preliminary data.</text>
</comment>
<dbReference type="PANTHER" id="PTHR33608:SF7">
    <property type="entry name" value="DUF58 DOMAIN-CONTAINING PROTEIN"/>
    <property type="match status" value="1"/>
</dbReference>
<proteinExistence type="predicted"/>
<dbReference type="EMBL" id="JBIPKE010000020">
    <property type="protein sequence ID" value="MFH6985522.1"/>
    <property type="molecule type" value="Genomic_DNA"/>
</dbReference>
<evidence type="ECO:0000313" key="3">
    <source>
        <dbReference type="Proteomes" id="UP001610063"/>
    </source>
</evidence>
<reference evidence="2 3" key="1">
    <citation type="journal article" date="2013" name="Int. J. Syst. Evol. Microbiol.">
        <title>Marinoscillum luteum sp. nov., isolated from marine sediment.</title>
        <authorList>
            <person name="Cha I.T."/>
            <person name="Park S.J."/>
            <person name="Kim S.J."/>
            <person name="Kim J.G."/>
            <person name="Jung M.Y."/>
            <person name="Shin K.S."/>
            <person name="Kwon K.K."/>
            <person name="Yang S.H."/>
            <person name="Seo Y.S."/>
            <person name="Rhee S.K."/>
        </authorList>
    </citation>
    <scope>NUCLEOTIDE SEQUENCE [LARGE SCALE GENOMIC DNA]</scope>
    <source>
        <strain evidence="2 3">KCTC 23939</strain>
    </source>
</reference>
<organism evidence="2 3">
    <name type="scientific">Marinoscillum luteum</name>
    <dbReference type="NCBI Taxonomy" id="861051"/>
    <lineage>
        <taxon>Bacteria</taxon>
        <taxon>Pseudomonadati</taxon>
        <taxon>Bacteroidota</taxon>
        <taxon>Cytophagia</taxon>
        <taxon>Cytophagales</taxon>
        <taxon>Reichenbachiellaceae</taxon>
        <taxon>Marinoscillum</taxon>
    </lineage>
</organism>
<evidence type="ECO:0000259" key="1">
    <source>
        <dbReference type="Pfam" id="PF01882"/>
    </source>
</evidence>
<dbReference type="InterPro" id="IPR036465">
    <property type="entry name" value="vWFA_dom_sf"/>
</dbReference>
<evidence type="ECO:0000313" key="2">
    <source>
        <dbReference type="EMBL" id="MFH6985522.1"/>
    </source>
</evidence>
<dbReference type="RefSeq" id="WP_159581285.1">
    <property type="nucleotide sequence ID" value="NZ_JBIPKE010000020.1"/>
</dbReference>
<feature type="domain" description="DUF58" evidence="1">
    <location>
        <begin position="45"/>
        <end position="257"/>
    </location>
</feature>
<dbReference type="Gene3D" id="3.40.50.410">
    <property type="entry name" value="von Willebrand factor, type A domain"/>
    <property type="match status" value="1"/>
</dbReference>
<name>A0ABW7NDU9_9BACT</name>
<accession>A0ABW7NDU9</accession>
<dbReference type="SUPFAM" id="SSF53300">
    <property type="entry name" value="vWA-like"/>
    <property type="match status" value="1"/>
</dbReference>
<keyword evidence="3" id="KW-1185">Reference proteome</keyword>